<dbReference type="PANTHER" id="PTHR36766">
    <property type="entry name" value="PLANT BROAD-SPECTRUM MILDEW RESISTANCE PROTEIN RPW8"/>
    <property type="match status" value="1"/>
</dbReference>
<dbReference type="InterPro" id="IPR041118">
    <property type="entry name" value="Rx_N"/>
</dbReference>
<dbReference type="InterPro" id="IPR036388">
    <property type="entry name" value="WH-like_DNA-bd_sf"/>
</dbReference>
<feature type="domain" description="NB-ARC" evidence="6">
    <location>
        <begin position="166"/>
        <end position="335"/>
    </location>
</feature>
<dbReference type="FunFam" id="1.10.10.10:FF:000322">
    <property type="entry name" value="Probable disease resistance protein At1g63360"/>
    <property type="match status" value="1"/>
</dbReference>
<dbReference type="EMBL" id="VEPZ02001236">
    <property type="protein sequence ID" value="KAE8684719.1"/>
    <property type="molecule type" value="Genomic_DNA"/>
</dbReference>
<dbReference type="SUPFAM" id="SSF52058">
    <property type="entry name" value="L domain-like"/>
    <property type="match status" value="2"/>
</dbReference>
<feature type="domain" description="R13L1/DRL21-like LRR repeat region" evidence="10">
    <location>
        <begin position="685"/>
        <end position="811"/>
    </location>
</feature>
<sequence length="1126" mass="127531">MAEIASIFVSPIVSMLAETVATLIHDEYAAIKGVKEDLKKLLHTLETIRAVLEDAEQRSACDRSLRLWLSRLKDAAFDAEDILDSFAAKARLGKVRRIRAKIRAASEIKRISERLDLIAKDRRDFNLNVSSGDGGRSRSQSPVDFPLTSSFVETTDVFGRESDKQRLIDQILSNESNSSEGGVSVTPIIGMGGLGKTTLAQLIFNDGRVKGHFEYKMWVCVTIDFNLKRILKGIIEFHTQMEVSNNLSFDGLVSRFKDILAGKNFLLVLDDVWVDNYQEWDPLRNILKLGGKGSRVLVTSRSDRVSDIMGTQTPYRLEYLPQEECWSLFKRIAFKDCNNVPSRRLMELEGIGREIVGKCNGLPLAVKAMGGLLRGNVDVDKWRRILRDSIWELEGERSLDKPQILPALKLSYDDLPSYLKQCFSYCSIFPKAYVFDRKELIKLWMAEAFIQHRGRSSAEETGCEYFDELLTRSFFQILDIDNKKRYKMHDLIHELAVSVSSPECCQVKDNEPCVFDRESRHVSFLCQELESPTCKQAFKTCNKLRTLLLPSEYLKSIGVQALDQMFRSLKYIRVLDLSSTSISELPSSVEELKLLRSLDLSRTEIKRLPDSVCNLWNLQTLKLLGCLWLFELPKDLGKLVNLIYLELDEMFWFKCRTLPPGLGNLSRLQNLHAFQVLKGETRHGIGELKDMENLTGKLHISNLENAVNAAEAKLNQKERLEKLALEWSDKQFNNQEDEVRAERDLKDLQPHSNLKELALHHFKGSNFPSWMTESHRFLPNLVKLTLSHCTKCTTFSVGQLPCLRELYIKGMRELEEWPEAQSHSLSRLRISNCPKLRKVPELMFNLRALKIKKCDSLKALPFAPSLMFLILADNLVLENWREGGLISVDNQGNRAGEPRPSLIGLLELKMENCPNIRALPRMFFPQKLEIKGCELVTALPVSQRLQHLALGLCSNDALVRNIPSSNSLYSLVISNISNLTSFPRLPHLPGLNSLYISDCEDLSSLSEEEGSLKSLSSLQLLSVRGCPKLESLPNEGLPSALQCLVIGSCRILKSLGSEQTLTSLASLKDLYLEDCPSIQSFPEVGLPSSLQHLEIHGCPLLVQQCQEHGTEWPKIKHVTDLEIDSV</sequence>
<dbReference type="PANTHER" id="PTHR36766:SF40">
    <property type="entry name" value="DISEASE RESISTANCE PROTEIN RGA3"/>
    <property type="match status" value="1"/>
</dbReference>
<organism evidence="11 12">
    <name type="scientific">Hibiscus syriacus</name>
    <name type="common">Rose of Sharon</name>
    <dbReference type="NCBI Taxonomy" id="106335"/>
    <lineage>
        <taxon>Eukaryota</taxon>
        <taxon>Viridiplantae</taxon>
        <taxon>Streptophyta</taxon>
        <taxon>Embryophyta</taxon>
        <taxon>Tracheophyta</taxon>
        <taxon>Spermatophyta</taxon>
        <taxon>Magnoliopsida</taxon>
        <taxon>eudicotyledons</taxon>
        <taxon>Gunneridae</taxon>
        <taxon>Pentapetalae</taxon>
        <taxon>rosids</taxon>
        <taxon>malvids</taxon>
        <taxon>Malvales</taxon>
        <taxon>Malvaceae</taxon>
        <taxon>Malvoideae</taxon>
        <taxon>Hibiscus</taxon>
    </lineage>
</organism>
<evidence type="ECO:0000313" key="12">
    <source>
        <dbReference type="Proteomes" id="UP000436088"/>
    </source>
</evidence>
<dbReference type="CDD" id="cd14798">
    <property type="entry name" value="RX-CC_like"/>
    <property type="match status" value="1"/>
</dbReference>
<evidence type="ECO:0000313" key="11">
    <source>
        <dbReference type="EMBL" id="KAE8684719.1"/>
    </source>
</evidence>
<keyword evidence="3" id="KW-0547">Nucleotide-binding</keyword>
<dbReference type="Proteomes" id="UP000436088">
    <property type="component" value="Unassembled WGS sequence"/>
</dbReference>
<evidence type="ECO:0000256" key="1">
    <source>
        <dbReference type="ARBA" id="ARBA00022614"/>
    </source>
</evidence>
<dbReference type="PRINTS" id="PR00364">
    <property type="entry name" value="DISEASERSIST"/>
</dbReference>
<accession>A0A6A2YZS8</accession>
<dbReference type="Pfam" id="PF00931">
    <property type="entry name" value="NB-ARC"/>
    <property type="match status" value="1"/>
</dbReference>
<dbReference type="Gene3D" id="1.10.10.10">
    <property type="entry name" value="Winged helix-like DNA-binding domain superfamily/Winged helix DNA-binding domain"/>
    <property type="match status" value="1"/>
</dbReference>
<dbReference type="GO" id="GO:0006952">
    <property type="term" value="P:defense response"/>
    <property type="evidence" value="ECO:0007669"/>
    <property type="project" value="UniProtKB-KW"/>
</dbReference>
<dbReference type="InterPro" id="IPR032675">
    <property type="entry name" value="LRR_dom_sf"/>
</dbReference>
<dbReference type="InterPro" id="IPR055414">
    <property type="entry name" value="LRR_R13L4/SHOC2-like"/>
</dbReference>
<dbReference type="InterPro" id="IPR027417">
    <property type="entry name" value="P-loop_NTPase"/>
</dbReference>
<dbReference type="Gene3D" id="3.40.50.300">
    <property type="entry name" value="P-loop containing nucleotide triphosphate hydrolases"/>
    <property type="match status" value="1"/>
</dbReference>
<evidence type="ECO:0000256" key="2">
    <source>
        <dbReference type="ARBA" id="ARBA00022737"/>
    </source>
</evidence>
<evidence type="ECO:0000259" key="7">
    <source>
        <dbReference type="Pfam" id="PF18052"/>
    </source>
</evidence>
<dbReference type="InterPro" id="IPR038005">
    <property type="entry name" value="RX-like_CC"/>
</dbReference>
<protein>
    <submittedName>
        <fullName evidence="11">ATPP2-A2</fullName>
    </submittedName>
</protein>
<dbReference type="Pfam" id="PF25019">
    <property type="entry name" value="LRR_R13L1-DRL21"/>
    <property type="match status" value="1"/>
</dbReference>
<feature type="domain" description="Disease resistance R13L4/SHOC-2-like LRR" evidence="9">
    <location>
        <begin position="538"/>
        <end position="622"/>
    </location>
</feature>
<evidence type="ECO:0000259" key="10">
    <source>
        <dbReference type="Pfam" id="PF25019"/>
    </source>
</evidence>
<dbReference type="Gene3D" id="3.80.10.10">
    <property type="entry name" value="Ribonuclease Inhibitor"/>
    <property type="match status" value="3"/>
</dbReference>
<keyword evidence="4" id="KW-0611">Plant defense</keyword>
<keyword evidence="1" id="KW-0433">Leucine-rich repeat</keyword>
<feature type="domain" description="Disease resistance N-terminal" evidence="7">
    <location>
        <begin position="12"/>
        <end position="96"/>
    </location>
</feature>
<dbReference type="SUPFAM" id="SSF52540">
    <property type="entry name" value="P-loop containing nucleoside triphosphate hydrolases"/>
    <property type="match status" value="1"/>
</dbReference>
<comment type="caution">
    <text evidence="11">The sequence shown here is derived from an EMBL/GenBank/DDBJ whole genome shotgun (WGS) entry which is preliminary data.</text>
</comment>
<dbReference type="GO" id="GO:0005524">
    <property type="term" value="F:ATP binding"/>
    <property type="evidence" value="ECO:0007669"/>
    <property type="project" value="UniProtKB-KW"/>
</dbReference>
<evidence type="ECO:0000259" key="9">
    <source>
        <dbReference type="Pfam" id="PF23598"/>
    </source>
</evidence>
<name>A0A6A2YZS8_HIBSY</name>
<dbReference type="Pfam" id="PF23559">
    <property type="entry name" value="WHD_DRP"/>
    <property type="match status" value="1"/>
</dbReference>
<dbReference type="InterPro" id="IPR056789">
    <property type="entry name" value="LRR_R13L1-DRL21"/>
</dbReference>
<evidence type="ECO:0000259" key="6">
    <source>
        <dbReference type="Pfam" id="PF00931"/>
    </source>
</evidence>
<evidence type="ECO:0000256" key="3">
    <source>
        <dbReference type="ARBA" id="ARBA00022741"/>
    </source>
</evidence>
<gene>
    <name evidence="11" type="ORF">F3Y22_tig00111105pilonHSYRG00299</name>
</gene>
<dbReference type="OrthoDB" id="2973320at2759"/>
<dbReference type="Pfam" id="PF18052">
    <property type="entry name" value="Rx_N"/>
    <property type="match status" value="1"/>
</dbReference>
<evidence type="ECO:0000256" key="5">
    <source>
        <dbReference type="ARBA" id="ARBA00022840"/>
    </source>
</evidence>
<keyword evidence="12" id="KW-1185">Reference proteome</keyword>
<dbReference type="Pfam" id="PF23598">
    <property type="entry name" value="LRR_14"/>
    <property type="match status" value="1"/>
</dbReference>
<dbReference type="InterPro" id="IPR002182">
    <property type="entry name" value="NB-ARC"/>
</dbReference>
<dbReference type="AlphaFoldDB" id="A0A6A2YZS8"/>
<dbReference type="Gene3D" id="1.10.8.430">
    <property type="entry name" value="Helical domain of apoptotic protease-activating factors"/>
    <property type="match status" value="1"/>
</dbReference>
<keyword evidence="5" id="KW-0067">ATP-binding</keyword>
<dbReference type="GO" id="GO:0051707">
    <property type="term" value="P:response to other organism"/>
    <property type="evidence" value="ECO:0007669"/>
    <property type="project" value="UniProtKB-ARBA"/>
</dbReference>
<reference evidence="11" key="1">
    <citation type="submission" date="2019-09" db="EMBL/GenBank/DDBJ databases">
        <title>Draft genome information of white flower Hibiscus syriacus.</title>
        <authorList>
            <person name="Kim Y.-M."/>
        </authorList>
    </citation>
    <scope>NUCLEOTIDE SEQUENCE [LARGE SCALE GENOMIC DNA]</scope>
    <source>
        <strain evidence="11">YM2019G1</strain>
    </source>
</reference>
<keyword evidence="2" id="KW-0677">Repeat</keyword>
<dbReference type="GO" id="GO:0043531">
    <property type="term" value="F:ADP binding"/>
    <property type="evidence" value="ECO:0007669"/>
    <property type="project" value="InterPro"/>
</dbReference>
<proteinExistence type="predicted"/>
<dbReference type="InterPro" id="IPR042197">
    <property type="entry name" value="Apaf_helical"/>
</dbReference>
<evidence type="ECO:0000259" key="8">
    <source>
        <dbReference type="Pfam" id="PF23559"/>
    </source>
</evidence>
<dbReference type="InterPro" id="IPR058922">
    <property type="entry name" value="WHD_DRP"/>
</dbReference>
<feature type="domain" description="Disease resistance protein winged helix" evidence="8">
    <location>
        <begin position="428"/>
        <end position="496"/>
    </location>
</feature>
<evidence type="ECO:0000256" key="4">
    <source>
        <dbReference type="ARBA" id="ARBA00022821"/>
    </source>
</evidence>
<dbReference type="Gene3D" id="1.20.5.4130">
    <property type="match status" value="1"/>
</dbReference>